<dbReference type="InterPro" id="IPR013783">
    <property type="entry name" value="Ig-like_fold"/>
</dbReference>
<dbReference type="Pfam" id="PF00612">
    <property type="entry name" value="IQ"/>
    <property type="match status" value="1"/>
</dbReference>
<organism evidence="16 17">
    <name type="scientific">Bagarius yarrelli</name>
    <name type="common">Goonch</name>
    <name type="synonym">Bagrus yarrelli</name>
    <dbReference type="NCBI Taxonomy" id="175774"/>
    <lineage>
        <taxon>Eukaryota</taxon>
        <taxon>Metazoa</taxon>
        <taxon>Chordata</taxon>
        <taxon>Craniata</taxon>
        <taxon>Vertebrata</taxon>
        <taxon>Euteleostomi</taxon>
        <taxon>Actinopterygii</taxon>
        <taxon>Neopterygii</taxon>
        <taxon>Teleostei</taxon>
        <taxon>Ostariophysi</taxon>
        <taxon>Siluriformes</taxon>
        <taxon>Sisoridae</taxon>
        <taxon>Sisorinae</taxon>
        <taxon>Bagarius</taxon>
    </lineage>
</organism>
<reference evidence="16 17" key="1">
    <citation type="journal article" date="2019" name="Genome Biol. Evol.">
        <title>Whole-Genome Sequencing of the Giant Devil Catfish, Bagarius yarrelli.</title>
        <authorList>
            <person name="Jiang W."/>
            <person name="Lv Y."/>
            <person name="Cheng L."/>
            <person name="Yang K."/>
            <person name="Chao B."/>
            <person name="Wang X."/>
            <person name="Li Y."/>
            <person name="Pan X."/>
            <person name="You X."/>
            <person name="Zhang Y."/>
            <person name="Yang J."/>
            <person name="Li J."/>
            <person name="Zhang X."/>
            <person name="Liu S."/>
            <person name="Sun C."/>
            <person name="Yang J."/>
            <person name="Shi Q."/>
        </authorList>
    </citation>
    <scope>NUCLEOTIDE SEQUENCE [LARGE SCALE GENOMIC DNA]</scope>
    <source>
        <strain evidence="16">JWS20170419001</strain>
        <tissue evidence="16">Muscle</tissue>
    </source>
</reference>
<keyword evidence="8" id="KW-0325">Glycoprotein</keyword>
<feature type="domain" description="Ig-like" evidence="15">
    <location>
        <begin position="138"/>
        <end position="213"/>
    </location>
</feature>
<evidence type="ECO:0000256" key="7">
    <source>
        <dbReference type="ARBA" id="ARBA00023157"/>
    </source>
</evidence>
<evidence type="ECO:0000256" key="10">
    <source>
        <dbReference type="ARBA" id="ARBA00023319"/>
    </source>
</evidence>
<name>A0A556V059_BAGYA</name>
<evidence type="ECO:0000256" key="12">
    <source>
        <dbReference type="SAM" id="Coils"/>
    </source>
</evidence>
<evidence type="ECO:0000256" key="5">
    <source>
        <dbReference type="ARBA" id="ARBA00022989"/>
    </source>
</evidence>
<feature type="compositionally biased region" description="Low complexity" evidence="13">
    <location>
        <begin position="1347"/>
        <end position="1356"/>
    </location>
</feature>
<keyword evidence="4 14" id="KW-0732">Signal</keyword>
<proteinExistence type="predicted"/>
<dbReference type="InterPro" id="IPR013106">
    <property type="entry name" value="Ig_V-set"/>
</dbReference>
<feature type="compositionally biased region" description="Polar residues" evidence="13">
    <location>
        <begin position="1383"/>
        <end position="1392"/>
    </location>
</feature>
<dbReference type="Proteomes" id="UP000319801">
    <property type="component" value="Unassembled WGS sequence"/>
</dbReference>
<keyword evidence="3" id="KW-0812">Transmembrane</keyword>
<keyword evidence="5" id="KW-1133">Transmembrane helix</keyword>
<dbReference type="CDD" id="cd23767">
    <property type="entry name" value="IQCD"/>
    <property type="match status" value="1"/>
</dbReference>
<comment type="subcellular location">
    <subcellularLocation>
        <location evidence="1">Cytoplasm</location>
    </subcellularLocation>
    <subcellularLocation>
        <location evidence="11">Endomembrane system</location>
        <topology evidence="11">Single-pass type I membrane protein</topology>
    </subcellularLocation>
</comment>
<accession>A0A556V059</accession>
<keyword evidence="2" id="KW-0963">Cytoplasm</keyword>
<dbReference type="InterPro" id="IPR036179">
    <property type="entry name" value="Ig-like_dom_sf"/>
</dbReference>
<dbReference type="SMART" id="SM00015">
    <property type="entry name" value="IQ"/>
    <property type="match status" value="1"/>
</dbReference>
<keyword evidence="9" id="KW-0131">Cell cycle</keyword>
<feature type="compositionally biased region" description="Polar residues" evidence="13">
    <location>
        <begin position="601"/>
        <end position="612"/>
    </location>
</feature>
<evidence type="ECO:0000256" key="3">
    <source>
        <dbReference type="ARBA" id="ARBA00022692"/>
    </source>
</evidence>
<dbReference type="SMART" id="SM00409">
    <property type="entry name" value="IG"/>
    <property type="match status" value="4"/>
</dbReference>
<evidence type="ECO:0000256" key="11">
    <source>
        <dbReference type="ARBA" id="ARBA00046288"/>
    </source>
</evidence>
<protein>
    <submittedName>
        <fullName evidence="16">Hepatocyte cell adhesion molecule</fullName>
    </submittedName>
</protein>
<dbReference type="GO" id="GO:0012505">
    <property type="term" value="C:endomembrane system"/>
    <property type="evidence" value="ECO:0007669"/>
    <property type="project" value="UniProtKB-SubCell"/>
</dbReference>
<dbReference type="PANTHER" id="PTHR44888">
    <property type="entry name" value="HEPACAM FAMILY MEMBER 2-RELATED"/>
    <property type="match status" value="1"/>
</dbReference>
<feature type="compositionally biased region" description="Basic and acidic residues" evidence="13">
    <location>
        <begin position="614"/>
        <end position="625"/>
    </location>
</feature>
<feature type="signal peptide" evidence="14">
    <location>
        <begin position="1"/>
        <end position="20"/>
    </location>
</feature>
<dbReference type="PROSITE" id="PS50096">
    <property type="entry name" value="IQ"/>
    <property type="match status" value="1"/>
</dbReference>
<evidence type="ECO:0000256" key="8">
    <source>
        <dbReference type="ARBA" id="ARBA00023180"/>
    </source>
</evidence>
<evidence type="ECO:0000256" key="2">
    <source>
        <dbReference type="ARBA" id="ARBA00022490"/>
    </source>
</evidence>
<dbReference type="PANTHER" id="PTHR44888:SF2">
    <property type="entry name" value="HEPATIC AND GLIAL CELL ADHESION MOLECULE"/>
    <property type="match status" value="1"/>
</dbReference>
<feature type="region of interest" description="Disordered" evidence="13">
    <location>
        <begin position="286"/>
        <end position="381"/>
    </location>
</feature>
<dbReference type="Pfam" id="PF13927">
    <property type="entry name" value="Ig_3"/>
    <property type="match status" value="1"/>
</dbReference>
<dbReference type="Gene3D" id="2.60.40.10">
    <property type="entry name" value="Immunoglobulins"/>
    <property type="match status" value="3"/>
</dbReference>
<evidence type="ECO:0000256" key="4">
    <source>
        <dbReference type="ARBA" id="ARBA00022729"/>
    </source>
</evidence>
<dbReference type="SMART" id="SM00408">
    <property type="entry name" value="IGc2"/>
    <property type="match status" value="2"/>
</dbReference>
<keyword evidence="12" id="KW-0175">Coiled coil</keyword>
<dbReference type="InterPro" id="IPR052280">
    <property type="entry name" value="HEPACAM_domain"/>
</dbReference>
<evidence type="ECO:0000313" key="16">
    <source>
        <dbReference type="EMBL" id="TSQ58044.1"/>
    </source>
</evidence>
<feature type="coiled-coil region" evidence="12">
    <location>
        <begin position="751"/>
        <end position="778"/>
    </location>
</feature>
<dbReference type="GO" id="GO:0005737">
    <property type="term" value="C:cytoplasm"/>
    <property type="evidence" value="ECO:0007669"/>
    <property type="project" value="UniProtKB-SubCell"/>
</dbReference>
<evidence type="ECO:0000256" key="1">
    <source>
        <dbReference type="ARBA" id="ARBA00004496"/>
    </source>
</evidence>
<feature type="compositionally biased region" description="Polar residues" evidence="13">
    <location>
        <begin position="287"/>
        <end position="298"/>
    </location>
</feature>
<evidence type="ECO:0000259" key="15">
    <source>
        <dbReference type="PROSITE" id="PS50835"/>
    </source>
</evidence>
<keyword evidence="17" id="KW-1185">Reference proteome</keyword>
<evidence type="ECO:0000313" key="17">
    <source>
        <dbReference type="Proteomes" id="UP000319801"/>
    </source>
</evidence>
<keyword evidence="6" id="KW-0472">Membrane</keyword>
<feature type="domain" description="Ig-like" evidence="15">
    <location>
        <begin position="1178"/>
        <end position="1264"/>
    </location>
</feature>
<dbReference type="EMBL" id="VCAZ01000086">
    <property type="protein sequence ID" value="TSQ58044.1"/>
    <property type="molecule type" value="Genomic_DNA"/>
</dbReference>
<keyword evidence="7" id="KW-1015">Disulfide bond</keyword>
<evidence type="ECO:0000256" key="9">
    <source>
        <dbReference type="ARBA" id="ARBA00023306"/>
    </source>
</evidence>
<gene>
    <name evidence="16" type="ORF">Baya_11470</name>
</gene>
<feature type="region of interest" description="Disordered" evidence="13">
    <location>
        <begin position="592"/>
        <end position="672"/>
    </location>
</feature>
<feature type="region of interest" description="Disordered" evidence="13">
    <location>
        <begin position="807"/>
        <end position="828"/>
    </location>
</feature>
<evidence type="ECO:0000256" key="14">
    <source>
        <dbReference type="SAM" id="SignalP"/>
    </source>
</evidence>
<dbReference type="InterPro" id="IPR003598">
    <property type="entry name" value="Ig_sub2"/>
</dbReference>
<evidence type="ECO:0000256" key="6">
    <source>
        <dbReference type="ARBA" id="ARBA00023136"/>
    </source>
</evidence>
<feature type="chain" id="PRO_5021975428" evidence="14">
    <location>
        <begin position="21"/>
        <end position="1392"/>
    </location>
</feature>
<feature type="region of interest" description="Disordered" evidence="13">
    <location>
        <begin position="1299"/>
        <end position="1392"/>
    </location>
</feature>
<evidence type="ECO:0000256" key="13">
    <source>
        <dbReference type="SAM" id="MobiDB-lite"/>
    </source>
</evidence>
<dbReference type="InterPro" id="IPR000048">
    <property type="entry name" value="IQ_motif_EF-hand-BS"/>
</dbReference>
<dbReference type="PROSITE" id="PS50835">
    <property type="entry name" value="IG_LIKE"/>
    <property type="match status" value="2"/>
</dbReference>
<dbReference type="OrthoDB" id="9891523at2759"/>
<sequence>MVRFLPYVTLLFLHLGIKDAACGTPNKKPEVIKARLGEELTLDCIYNCSSGFIRGFWKSENMPACRTCSWSVIEKNISEDLCIVSWRTLNLTVEQTLYNYSCFSVKSDHQELPQILERLVVLQIQEASIKVEIHQNQKKISLSSHSIQVPAGDKLKLECLSSNRQCEGRWMRESANLTEIISGPLVEWNVITEEDEGTYTCHTNQLCSSQRIPVAIYVITEVEFGWIKPLAAIAVSVAAMLLFLLIYLCNKKRGKNTLDEEDSAVVIYEKATVSQKDSYENIEDIITQPTQNSSTSPETLDLFNDIVEPPDSQPNNGLNESEEESGKTDSELPYRGTADVDTCAENLKNTEMDEEEMFENVQESDSADEADETTDKDVDPATLTSYRGLADIDVCAEELQSTFLGEKHTEGSGDVTMTDAGFVPPFESPDPGLVEQGVLDVHDEFTLSETKTSIYVEQGVNNEFNDISLNEKTTAFPVNEDKLEENSDLSANVSEMTNTLFDDAGPEIHVDLNEEAESTSVSEEVKTFEETYTDEMPLGDEIQHTNDVLAAEAKSESSFILEKVSLEDSSHNNSPGLENLVNVGSEIKEENNNCESFPDVTATTDKSGSQIDIQEDKRSDNKQGDPQDIPEVNPVRDMEGFEDSTLNPTGILSEDINQDDTRTSQQDENEVQDISKVYEVNNSLNAPETQEDNLFFSTFTLDTNNTLSVPTSDETEQDMKVNYNLSATPSQEHIEEPEPAADYEKSELLNEEVHESIVENANEDLDQQEESSQPQEEEDIMDIPLDDPEANKAAAKIQAGFRGHMTRKKLKPGDKPGEEVSSTGETLNGSQGDAANFVNQSLQRSLKFFLLGLEHALYYYYSEWQPSNPHTKWSFFYAEKTLEIPCIISSLNVKEVPSPCEDCLFFMPIFSPTVPKNIVLGWHYAFSRFYKNNITSPNKVLEIVIFQNIKLDSSQGAEMSSGASRPPTLPPTRMEPRQIAASPHNESCHRLQELEPAISVIAVLCVFVETCLEWPNHAECGGKKPNAAPKMKAEKQASSKEAGVFSFCQKLCILTFFLSVARGVNITCPSSIIRGTLGGSALLSVSYTSTSTDRPVIKWQLKRDKPVTVVQSIGTDIIGNLRNEYRGRIMLFENGSLLLNYLQLSDEGAYEVEISITDDIFTGEKHINLTVDVPVSRPFVHLVASSVLELTEHFTLNCTHERGTKPIYGWQKGGKPLTNDSRLLLSHDQKVLTITRVLMSDDDVYTCSVENPISSTKSVPVRLTVYIAVDIVPGRSYHNRKGPGGLYVLKETDFAEEQDDEPCSYIHPLDPHIPPRYPSTLSAPDAYTYSGRRYPRSPVPSPPPTPTSAMAPSSSPHIRSLPRKPRPSAASPTPSHTEEQSAILETSIHSRI</sequence>
<feature type="compositionally biased region" description="Pro residues" evidence="13">
    <location>
        <begin position="1337"/>
        <end position="1346"/>
    </location>
</feature>
<dbReference type="InterPro" id="IPR003599">
    <property type="entry name" value="Ig_sub"/>
</dbReference>
<dbReference type="InterPro" id="IPR007110">
    <property type="entry name" value="Ig-like_dom"/>
</dbReference>
<comment type="caution">
    <text evidence="16">The sequence shown here is derived from an EMBL/GenBank/DDBJ whole genome shotgun (WGS) entry which is preliminary data.</text>
</comment>
<dbReference type="Pfam" id="PF07686">
    <property type="entry name" value="V-set"/>
    <property type="match status" value="1"/>
</dbReference>
<keyword evidence="10" id="KW-0393">Immunoglobulin domain</keyword>
<dbReference type="SUPFAM" id="SSF48726">
    <property type="entry name" value="Immunoglobulin"/>
    <property type="match status" value="3"/>
</dbReference>